<evidence type="ECO:0000313" key="3">
    <source>
        <dbReference type="Proteomes" id="UP001153069"/>
    </source>
</evidence>
<name>A0A9N8DJN4_9STRA</name>
<feature type="compositionally biased region" description="Basic residues" evidence="1">
    <location>
        <begin position="83"/>
        <end position="100"/>
    </location>
</feature>
<feature type="region of interest" description="Disordered" evidence="1">
    <location>
        <begin position="81"/>
        <end position="108"/>
    </location>
</feature>
<evidence type="ECO:0000313" key="2">
    <source>
        <dbReference type="EMBL" id="CAB9503917.1"/>
    </source>
</evidence>
<sequence>MASRHPPVNPYAGKRSTAPQTEAMGRQSQQRNSQQKRKHQLAAANNPNKRKAKRGEQPDLEGNAAFDPIQDCIICKAVAAGRKPPHRGHDKRCLKNRATKGRGDLHEQTLASEKEAKRLQKLMNTDLTEAEKGSWRYSTKEAGEKFFAAHTSSSSKKPTKKIAMVEELSPQYLCKAVTTRLEDTIFCEKHKTKSAPLAMLAFAGEVAKNIIGGKKKNDYLIQRHFDGLTMTVPYFRGEMSPQYHSIVGQKLLYVDWERMGIQVPCPDASCSGELQNQRSQFSKNQTLFPIFTIDGLPSWCITMNMKCSCCKRTFDSNSADVLVAIPTHASNLYPVETKYASTGTYHLSRSTTQVFSSIMLTYGNGELCSRLLYDAINREYVQKASSYYSLCQHIKQISPDVTLQPYVQKDGTFIRQFPPLGDTIRDLFDQAASSSKNPWGISDNERHTREIQSVKCDGIFSQDHTFQATKNYQKSLGAEAVWDVATSTGEIATAVLVPTTKTKHFSHAAKQLTEREGFNPKAMYSDTWPNKQDFWHRLFPGLEGRLGLFHFEKRIISTLRKNHIDHGKAVSGLLSCLYSYVPEDYEKVLKALRNGSLSATGRKYSNNDIAHMKSTGVFRRRYGKYLRKQMKSPETIRERLDDWFVRYKVTASTGSRPAEGRLDPYKGYTLFTAETKTAVENCKEKAVHLVDPVPLEEMYDAILPSPNSNHGLTEYLSRRGESKLEAFHDRLANFANGGMRRSLCDNLSLCGTARYNLGIRHKRALIKAQPEERKNIPSGWDRVVAFWNHTELWFINDMATAVGLPLPFPNAEKLKEDNGERFFSEYMATVKPNKQLYAADFCLCDVCVKVPFRQPQQQETPSADSNSNTSDNSNGQTDTTMVDATVDNVSDRRPRQQQEAPAPPPPVAAAPVAQGVPLAPWPTPAAINQFYWIQMAPLTPPPGGCCEPFKAWLRRTGRKGAPPHLLCCPYKDIVNGYTYINNS</sequence>
<protein>
    <submittedName>
        <fullName evidence="2">Uncharacterized protein</fullName>
    </submittedName>
</protein>
<keyword evidence="3" id="KW-1185">Reference proteome</keyword>
<dbReference type="Proteomes" id="UP001153069">
    <property type="component" value="Unassembled WGS sequence"/>
</dbReference>
<dbReference type="EMBL" id="CAICTM010000179">
    <property type="protein sequence ID" value="CAB9503917.1"/>
    <property type="molecule type" value="Genomic_DNA"/>
</dbReference>
<feature type="compositionally biased region" description="Low complexity" evidence="1">
    <location>
        <begin position="864"/>
        <end position="880"/>
    </location>
</feature>
<dbReference type="AlphaFoldDB" id="A0A9N8DJN4"/>
<evidence type="ECO:0000256" key="1">
    <source>
        <dbReference type="SAM" id="MobiDB-lite"/>
    </source>
</evidence>
<gene>
    <name evidence="2" type="ORF">SEMRO_180_G078681.1</name>
</gene>
<accession>A0A9N8DJN4</accession>
<comment type="caution">
    <text evidence="2">The sequence shown here is derived from an EMBL/GenBank/DDBJ whole genome shotgun (WGS) entry which is preliminary data.</text>
</comment>
<organism evidence="2 3">
    <name type="scientific">Seminavis robusta</name>
    <dbReference type="NCBI Taxonomy" id="568900"/>
    <lineage>
        <taxon>Eukaryota</taxon>
        <taxon>Sar</taxon>
        <taxon>Stramenopiles</taxon>
        <taxon>Ochrophyta</taxon>
        <taxon>Bacillariophyta</taxon>
        <taxon>Bacillariophyceae</taxon>
        <taxon>Bacillariophycidae</taxon>
        <taxon>Naviculales</taxon>
        <taxon>Naviculaceae</taxon>
        <taxon>Seminavis</taxon>
    </lineage>
</organism>
<feature type="region of interest" description="Disordered" evidence="1">
    <location>
        <begin position="1"/>
        <end position="62"/>
    </location>
</feature>
<proteinExistence type="predicted"/>
<feature type="region of interest" description="Disordered" evidence="1">
    <location>
        <begin position="856"/>
        <end position="911"/>
    </location>
</feature>
<reference evidence="2" key="1">
    <citation type="submission" date="2020-06" db="EMBL/GenBank/DDBJ databases">
        <authorList>
            <consortium name="Plant Systems Biology data submission"/>
        </authorList>
    </citation>
    <scope>NUCLEOTIDE SEQUENCE</scope>
    <source>
        <strain evidence="2">D6</strain>
    </source>
</reference>